<comment type="similarity">
    <text evidence="4">Belongs to the class-I pyridine nucleotide-disulfide oxidoreductase family.</text>
</comment>
<sequence>MASESVTRFDFLVIGGGSGGLAGARRAAELGATAAVIESNKLGGTCVLHFVCFQVMWNTSTHAEYLHDHEDYGFEGAKSHFNWQLIKRKRDAYVSRLNQIYRNNLDKGKIESIHGYARFTDDPEPTVEVNGKKFTAPHILIATGGHPSTVSEDDVPGASLGITSDGFFELESCPKHSVIVGAGYIAVEMAGILSTLGSKTSIIIRQGGVLRNFDALISSNCTKELQNQGIDLRKHSQVKSVQKTDKGLSVKLVTKDPDDKDAQEKCDTIHEVDCLLWAIGREPNTAGLNLSSIGVKLDERGHIVVDEFQNTTRAGVYAVGDVCGRALLTPDEAIKTWGKDSVKVYTTSFTPMYYAITARKSQCIMKLVCAGKNEKVVGLHMQGFGCDEMLQGFAVAVNMGATKEDFDRTIAIHPTSSEELVTLC</sequence>
<reference evidence="19" key="2">
    <citation type="submission" date="2025-09" db="UniProtKB">
        <authorList>
            <consortium name="Ensembl"/>
        </authorList>
    </citation>
    <scope>IDENTIFICATION</scope>
</reference>
<evidence type="ECO:0000256" key="2">
    <source>
        <dbReference type="ARBA" id="ARBA00004173"/>
    </source>
</evidence>
<dbReference type="Pfam" id="PF07992">
    <property type="entry name" value="Pyr_redox_2"/>
    <property type="match status" value="1"/>
</dbReference>
<dbReference type="InterPro" id="IPR016156">
    <property type="entry name" value="FAD/NAD-linked_Rdtase_dimer_sf"/>
</dbReference>
<evidence type="ECO:0000259" key="18">
    <source>
        <dbReference type="Pfam" id="PF07992"/>
    </source>
</evidence>
<evidence type="ECO:0000256" key="8">
    <source>
        <dbReference type="ARBA" id="ARBA00022827"/>
    </source>
</evidence>
<gene>
    <name evidence="19" type="primary">LOC107554844</name>
</gene>
<evidence type="ECO:0000256" key="9">
    <source>
        <dbReference type="ARBA" id="ARBA00022857"/>
    </source>
</evidence>
<dbReference type="PRINTS" id="PR00368">
    <property type="entry name" value="FADPNR"/>
</dbReference>
<dbReference type="FunFam" id="3.50.50.60:FF:000484">
    <property type="entry name" value="Glutathione reductase, mitochondrial"/>
    <property type="match status" value="1"/>
</dbReference>
<evidence type="ECO:0000256" key="6">
    <source>
        <dbReference type="ARBA" id="ARBA00022490"/>
    </source>
</evidence>
<dbReference type="FunFam" id="3.30.390.30:FF:000003">
    <property type="entry name" value="Glutathione reductase"/>
    <property type="match status" value="1"/>
</dbReference>
<dbReference type="GO" id="GO:0005739">
    <property type="term" value="C:mitochondrion"/>
    <property type="evidence" value="ECO:0007669"/>
    <property type="project" value="UniProtKB-SubCell"/>
</dbReference>
<evidence type="ECO:0000313" key="20">
    <source>
        <dbReference type="Proteomes" id="UP000472262"/>
    </source>
</evidence>
<dbReference type="Gene3D" id="3.50.50.60">
    <property type="entry name" value="FAD/NAD(P)-binding domain"/>
    <property type="match status" value="1"/>
</dbReference>
<dbReference type="Ensembl" id="ENSSGRT00000001245.1">
    <property type="protein sequence ID" value="ENSSGRP00000001141.1"/>
    <property type="gene ID" value="ENSSGRG00000000443.1"/>
</dbReference>
<organism evidence="19 20">
    <name type="scientific">Sinocyclocheilus grahami</name>
    <name type="common">Dianchi golden-line fish</name>
    <name type="synonym">Barbus grahami</name>
    <dbReference type="NCBI Taxonomy" id="75366"/>
    <lineage>
        <taxon>Eukaryota</taxon>
        <taxon>Metazoa</taxon>
        <taxon>Chordata</taxon>
        <taxon>Craniata</taxon>
        <taxon>Vertebrata</taxon>
        <taxon>Euteleostomi</taxon>
        <taxon>Actinopterygii</taxon>
        <taxon>Neopterygii</taxon>
        <taxon>Teleostei</taxon>
        <taxon>Ostariophysi</taxon>
        <taxon>Cypriniformes</taxon>
        <taxon>Cyprinidae</taxon>
        <taxon>Cyprininae</taxon>
        <taxon>Sinocyclocheilus</taxon>
    </lineage>
</organism>
<keyword evidence="8" id="KW-0274">FAD</keyword>
<reference evidence="19" key="1">
    <citation type="submission" date="2025-08" db="UniProtKB">
        <authorList>
            <consortium name="Ensembl"/>
        </authorList>
    </citation>
    <scope>IDENTIFICATION</scope>
</reference>
<evidence type="ECO:0000256" key="10">
    <source>
        <dbReference type="ARBA" id="ARBA00022946"/>
    </source>
</evidence>
<comment type="catalytic activity">
    <reaction evidence="15">
        <text>2 glutathione + NADP(+) = glutathione disulfide + NADPH + H(+)</text>
        <dbReference type="Rhea" id="RHEA:11740"/>
        <dbReference type="ChEBI" id="CHEBI:15378"/>
        <dbReference type="ChEBI" id="CHEBI:57783"/>
        <dbReference type="ChEBI" id="CHEBI:57925"/>
        <dbReference type="ChEBI" id="CHEBI:58297"/>
        <dbReference type="ChEBI" id="CHEBI:58349"/>
        <dbReference type="EC" id="1.8.1.7"/>
    </reaction>
</comment>
<dbReference type="Proteomes" id="UP000472262">
    <property type="component" value="Unassembled WGS sequence"/>
</dbReference>
<evidence type="ECO:0000256" key="1">
    <source>
        <dbReference type="ARBA" id="ARBA00001974"/>
    </source>
</evidence>
<dbReference type="AlphaFoldDB" id="A0A672JX97"/>
<keyword evidence="14" id="KW-0676">Redox-active center</keyword>
<dbReference type="PANTHER" id="PTHR42737">
    <property type="entry name" value="GLUTATHIONE REDUCTASE"/>
    <property type="match status" value="1"/>
</dbReference>
<dbReference type="GO" id="GO:0004362">
    <property type="term" value="F:glutathione-disulfide reductase (NADPH) activity"/>
    <property type="evidence" value="ECO:0007669"/>
    <property type="project" value="UniProtKB-EC"/>
</dbReference>
<dbReference type="GO" id="GO:0050660">
    <property type="term" value="F:flavin adenine dinucleotide binding"/>
    <property type="evidence" value="ECO:0007669"/>
    <property type="project" value="InterPro"/>
</dbReference>
<dbReference type="Pfam" id="PF02852">
    <property type="entry name" value="Pyr_redox_dim"/>
    <property type="match status" value="1"/>
</dbReference>
<evidence type="ECO:0000259" key="17">
    <source>
        <dbReference type="Pfam" id="PF02852"/>
    </source>
</evidence>
<dbReference type="SUPFAM" id="SSF51905">
    <property type="entry name" value="FAD/NAD(P)-binding domain"/>
    <property type="match status" value="1"/>
</dbReference>
<evidence type="ECO:0000256" key="7">
    <source>
        <dbReference type="ARBA" id="ARBA00022630"/>
    </source>
</evidence>
<evidence type="ECO:0000256" key="16">
    <source>
        <dbReference type="ARBA" id="ARBA00074335"/>
    </source>
</evidence>
<feature type="domain" description="FAD/NAD(P)-binding" evidence="18">
    <location>
        <begin position="10"/>
        <end position="327"/>
    </location>
</feature>
<evidence type="ECO:0000313" key="19">
    <source>
        <dbReference type="Ensembl" id="ENSSGRP00000001141.1"/>
    </source>
</evidence>
<evidence type="ECO:0000256" key="5">
    <source>
        <dbReference type="ARBA" id="ARBA00012607"/>
    </source>
</evidence>
<keyword evidence="7" id="KW-0285">Flavoprotein</keyword>
<dbReference type="PANTHER" id="PTHR42737:SF2">
    <property type="entry name" value="GLUTATHIONE REDUCTASE"/>
    <property type="match status" value="1"/>
</dbReference>
<dbReference type="InterPro" id="IPR036188">
    <property type="entry name" value="FAD/NAD-bd_sf"/>
</dbReference>
<name>A0A672JX97_SINGR</name>
<keyword evidence="13" id="KW-1015">Disulfide bond</keyword>
<protein>
    <recommendedName>
        <fullName evidence="16">Glutathione reductase, mitochondrial</fullName>
        <ecNumber evidence="5">1.8.1.7</ecNumber>
    </recommendedName>
</protein>
<evidence type="ECO:0000256" key="3">
    <source>
        <dbReference type="ARBA" id="ARBA00004496"/>
    </source>
</evidence>
<dbReference type="EC" id="1.8.1.7" evidence="5"/>
<dbReference type="GO" id="GO:0006749">
    <property type="term" value="P:glutathione metabolic process"/>
    <property type="evidence" value="ECO:0007669"/>
    <property type="project" value="TreeGrafter"/>
</dbReference>
<dbReference type="InterPro" id="IPR046952">
    <property type="entry name" value="GSHR/TRXR-like"/>
</dbReference>
<dbReference type="GO" id="GO:0045454">
    <property type="term" value="P:cell redox homeostasis"/>
    <property type="evidence" value="ECO:0007669"/>
    <property type="project" value="InterPro"/>
</dbReference>
<comment type="cofactor">
    <cofactor evidence="1">
        <name>FAD</name>
        <dbReference type="ChEBI" id="CHEBI:57692"/>
    </cofactor>
</comment>
<dbReference type="Gene3D" id="3.30.390.30">
    <property type="match status" value="1"/>
</dbReference>
<dbReference type="PRINTS" id="PR00411">
    <property type="entry name" value="PNDRDTASEI"/>
</dbReference>
<comment type="subcellular location">
    <subcellularLocation>
        <location evidence="3">Cytoplasm</location>
    </subcellularLocation>
    <subcellularLocation>
        <location evidence="2">Mitochondrion</location>
    </subcellularLocation>
</comment>
<keyword evidence="20" id="KW-1185">Reference proteome</keyword>
<evidence type="ECO:0000256" key="14">
    <source>
        <dbReference type="ARBA" id="ARBA00023284"/>
    </source>
</evidence>
<evidence type="ECO:0000256" key="11">
    <source>
        <dbReference type="ARBA" id="ARBA00023002"/>
    </source>
</evidence>
<dbReference type="SUPFAM" id="SSF55424">
    <property type="entry name" value="FAD/NAD-linked reductases, dimerisation (C-terminal) domain"/>
    <property type="match status" value="1"/>
</dbReference>
<keyword evidence="10" id="KW-0809">Transit peptide</keyword>
<evidence type="ECO:0000256" key="13">
    <source>
        <dbReference type="ARBA" id="ARBA00023157"/>
    </source>
</evidence>
<keyword evidence="9" id="KW-0521">NADP</keyword>
<evidence type="ECO:0000256" key="15">
    <source>
        <dbReference type="ARBA" id="ARBA00049142"/>
    </source>
</evidence>
<evidence type="ECO:0000256" key="4">
    <source>
        <dbReference type="ARBA" id="ARBA00007532"/>
    </source>
</evidence>
<keyword evidence="11" id="KW-0560">Oxidoreductase</keyword>
<dbReference type="GO" id="GO:0034599">
    <property type="term" value="P:cellular response to oxidative stress"/>
    <property type="evidence" value="ECO:0007669"/>
    <property type="project" value="TreeGrafter"/>
</dbReference>
<feature type="domain" description="Pyridine nucleotide-disulphide oxidoreductase dimerisation" evidence="17">
    <location>
        <begin position="328"/>
        <end position="422"/>
    </location>
</feature>
<keyword evidence="12" id="KW-0496">Mitochondrion</keyword>
<keyword evidence="6" id="KW-0963">Cytoplasm</keyword>
<accession>A0A672JX97</accession>
<dbReference type="GO" id="GO:0005829">
    <property type="term" value="C:cytosol"/>
    <property type="evidence" value="ECO:0007669"/>
    <property type="project" value="TreeGrafter"/>
</dbReference>
<dbReference type="InterPro" id="IPR023753">
    <property type="entry name" value="FAD/NAD-binding_dom"/>
</dbReference>
<proteinExistence type="inferred from homology"/>
<evidence type="ECO:0000256" key="12">
    <source>
        <dbReference type="ARBA" id="ARBA00023128"/>
    </source>
</evidence>
<dbReference type="InterPro" id="IPR004099">
    <property type="entry name" value="Pyr_nucl-diS_OxRdtase_dimer"/>
</dbReference>